<dbReference type="CDD" id="cd00637">
    <property type="entry name" value="7tm_classA_rhodopsin-like"/>
    <property type="match status" value="1"/>
</dbReference>
<dbReference type="PROSITE" id="PS50262">
    <property type="entry name" value="G_PROTEIN_RECEP_F1_2"/>
    <property type="match status" value="1"/>
</dbReference>
<evidence type="ECO:0000256" key="2">
    <source>
        <dbReference type="ARBA" id="ARBA00022475"/>
    </source>
</evidence>
<dbReference type="GO" id="GO:0004930">
    <property type="term" value="F:G protein-coupled receptor activity"/>
    <property type="evidence" value="ECO:0007669"/>
    <property type="project" value="InterPro"/>
</dbReference>
<keyword evidence="8" id="KW-0732">Signal</keyword>
<evidence type="ECO:0000313" key="11">
    <source>
        <dbReference type="Proteomes" id="UP000887567"/>
    </source>
</evidence>
<dbReference type="OrthoDB" id="5976603at2759"/>
<keyword evidence="2" id="KW-1003">Cell membrane</keyword>
<evidence type="ECO:0000256" key="5">
    <source>
        <dbReference type="ARBA" id="ARBA00023136"/>
    </source>
</evidence>
<dbReference type="Proteomes" id="UP000887567">
    <property type="component" value="Unplaced"/>
</dbReference>
<accession>A0A913XIZ2</accession>
<evidence type="ECO:0000256" key="3">
    <source>
        <dbReference type="ARBA" id="ARBA00022692"/>
    </source>
</evidence>
<feature type="domain" description="G-protein coupled receptors family 1 profile" evidence="9">
    <location>
        <begin position="80"/>
        <end position="330"/>
    </location>
</feature>
<evidence type="ECO:0000313" key="10">
    <source>
        <dbReference type="EnsemblMetazoa" id="XP_020905058.1"/>
    </source>
</evidence>
<feature type="transmembrane region" description="Helical" evidence="7">
    <location>
        <begin position="306"/>
        <end position="333"/>
    </location>
</feature>
<feature type="signal peptide" evidence="8">
    <location>
        <begin position="1"/>
        <end position="20"/>
    </location>
</feature>
<comment type="subcellular location">
    <subcellularLocation>
        <location evidence="1">Cell membrane</location>
        <topology evidence="1">Multi-pass membrane protein</topology>
    </subcellularLocation>
</comment>
<feature type="transmembrane region" description="Helical" evidence="7">
    <location>
        <begin position="230"/>
        <end position="251"/>
    </location>
</feature>
<evidence type="ECO:0000256" key="6">
    <source>
        <dbReference type="ARBA" id="ARBA00023170"/>
    </source>
</evidence>
<evidence type="ECO:0000256" key="8">
    <source>
        <dbReference type="SAM" id="SignalP"/>
    </source>
</evidence>
<dbReference type="InterPro" id="IPR017452">
    <property type="entry name" value="GPCR_Rhodpsn_7TM"/>
</dbReference>
<dbReference type="KEGG" id="epa:110243310"/>
<dbReference type="GeneID" id="110243310"/>
<dbReference type="InterPro" id="IPR000276">
    <property type="entry name" value="GPCR_Rhodpsn"/>
</dbReference>
<evidence type="ECO:0000259" key="9">
    <source>
        <dbReference type="PROSITE" id="PS50262"/>
    </source>
</evidence>
<dbReference type="GO" id="GO:0032870">
    <property type="term" value="P:cellular response to hormone stimulus"/>
    <property type="evidence" value="ECO:0007669"/>
    <property type="project" value="TreeGrafter"/>
</dbReference>
<protein>
    <recommendedName>
        <fullName evidence="9">G-protein coupled receptors family 1 profile domain-containing protein</fullName>
    </recommendedName>
</protein>
<reference evidence="10" key="1">
    <citation type="submission" date="2022-11" db="UniProtKB">
        <authorList>
            <consortium name="EnsemblMetazoa"/>
        </authorList>
    </citation>
    <scope>IDENTIFICATION</scope>
</reference>
<feature type="chain" id="PRO_5037571246" description="G-protein coupled receptors family 1 profile domain-containing protein" evidence="8">
    <location>
        <begin position="21"/>
        <end position="386"/>
    </location>
</feature>
<dbReference type="PANTHER" id="PTHR24241">
    <property type="entry name" value="NEUROPEPTIDE RECEPTOR-RELATED G-PROTEIN COUPLED RECEPTOR"/>
    <property type="match status" value="1"/>
</dbReference>
<evidence type="ECO:0000256" key="4">
    <source>
        <dbReference type="ARBA" id="ARBA00022989"/>
    </source>
</evidence>
<keyword evidence="11" id="KW-1185">Reference proteome</keyword>
<evidence type="ECO:0000256" key="1">
    <source>
        <dbReference type="ARBA" id="ARBA00004651"/>
    </source>
</evidence>
<dbReference type="GO" id="GO:0042277">
    <property type="term" value="F:peptide binding"/>
    <property type="evidence" value="ECO:0007669"/>
    <property type="project" value="TreeGrafter"/>
</dbReference>
<dbReference type="SUPFAM" id="SSF81321">
    <property type="entry name" value="Family A G protein-coupled receptor-like"/>
    <property type="match status" value="1"/>
</dbReference>
<dbReference type="OMA" id="ICAREYL"/>
<dbReference type="Gene3D" id="1.20.1070.10">
    <property type="entry name" value="Rhodopsin 7-helix transmembrane proteins"/>
    <property type="match status" value="1"/>
</dbReference>
<dbReference type="PRINTS" id="PR00237">
    <property type="entry name" value="GPCRRHODOPSN"/>
</dbReference>
<dbReference type="SMART" id="SM01381">
    <property type="entry name" value="7TM_GPCR_Srsx"/>
    <property type="match status" value="1"/>
</dbReference>
<dbReference type="GO" id="GO:0005886">
    <property type="term" value="C:plasma membrane"/>
    <property type="evidence" value="ECO:0007669"/>
    <property type="project" value="UniProtKB-SubCell"/>
</dbReference>
<dbReference type="AlphaFoldDB" id="A0A913XIZ2"/>
<feature type="transmembrane region" description="Helical" evidence="7">
    <location>
        <begin position="64"/>
        <end position="88"/>
    </location>
</feature>
<keyword evidence="3 7" id="KW-0812">Transmembrane</keyword>
<evidence type="ECO:0000256" key="7">
    <source>
        <dbReference type="SAM" id="Phobius"/>
    </source>
</evidence>
<dbReference type="PANTHER" id="PTHR24241:SF76">
    <property type="entry name" value="NEUROPEPTIDE SIFAMIDE RECEPTOR"/>
    <property type="match status" value="1"/>
</dbReference>
<feature type="transmembrane region" description="Helical" evidence="7">
    <location>
        <begin position="141"/>
        <end position="163"/>
    </location>
</feature>
<feature type="transmembrane region" description="Helical" evidence="7">
    <location>
        <begin position="184"/>
        <end position="210"/>
    </location>
</feature>
<keyword evidence="5 7" id="KW-0472">Membrane</keyword>
<dbReference type="EnsemblMetazoa" id="XM_021049399.2">
    <property type="protein sequence ID" value="XP_020905058.1"/>
    <property type="gene ID" value="LOC110243310"/>
</dbReference>
<feature type="transmembrane region" description="Helical" evidence="7">
    <location>
        <begin position="272"/>
        <end position="294"/>
    </location>
</feature>
<dbReference type="RefSeq" id="XP_020905058.1">
    <property type="nucleotide sequence ID" value="XM_021049399.2"/>
</dbReference>
<dbReference type="Pfam" id="PF00001">
    <property type="entry name" value="7tm_1"/>
    <property type="match status" value="1"/>
</dbReference>
<organism evidence="10 11">
    <name type="scientific">Exaiptasia diaphana</name>
    <name type="common">Tropical sea anemone</name>
    <name type="synonym">Aiptasia pulchella</name>
    <dbReference type="NCBI Taxonomy" id="2652724"/>
    <lineage>
        <taxon>Eukaryota</taxon>
        <taxon>Metazoa</taxon>
        <taxon>Cnidaria</taxon>
        <taxon>Anthozoa</taxon>
        <taxon>Hexacorallia</taxon>
        <taxon>Actiniaria</taxon>
        <taxon>Aiptasiidae</taxon>
        <taxon>Exaiptasia</taxon>
    </lineage>
</organism>
<sequence length="386" mass="42889">MQLKSVIAVVILSLVSRTKSAVNWTNNGTNYYGGSPSCAGENNVTALYEVFVRWSKEVDVSSKAGLIVTAVTVSLPSIASNTIIIHSVRVNRHMHTRTNYFIVNMACADLIINLGFGPYIVKYNFNLFAWFPGLFGQITCVAHQLIVFVGGACSVFSLVLITFDRLMAVLRPLKYKTYLPSSKYLIILTWLLSLGLSSSFIFSVTCLPILPNGVTYCLPKKVDHLLSAMIFSFLVVLVTVIALSIAVGYKLCTRKVPGEAGQHTADRTSRKVTYMILCVVLAFTVTWSPLNVIHYAIPKDKNLDVIVIHIIASITYSFAQLNGLFNLAVYFIFSENYRNAFKSLFIRVKSIFRRNTPIVHTCNNEQQFAQYTGGMINLAALKSSNE</sequence>
<feature type="transmembrane region" description="Helical" evidence="7">
    <location>
        <begin position="100"/>
        <end position="121"/>
    </location>
</feature>
<proteinExistence type="predicted"/>
<keyword evidence="6" id="KW-0675">Receptor</keyword>
<name>A0A913XIZ2_EXADI</name>
<keyword evidence="4 7" id="KW-1133">Transmembrane helix</keyword>